<sequence>MVFRYYTLFSVATAMSVLFTFLLFGVFLQSHAVYAAPGAHGPDGEHLATDTHTQVSLNPRFETFSDVFELVGELQHDTIVLYLHDFATNQFIADAQIELESGELATTADFVAAEHHYIIKNPELVQRLQQASRHELILTIISVNQADLLTASLDNSEHLTHVNDVPEHHHHHVPWWLLVTGFFILGAGFWLGRRGVTT</sequence>
<dbReference type="Proteomes" id="UP000634667">
    <property type="component" value="Unassembled WGS sequence"/>
</dbReference>
<feature type="transmembrane region" description="Helical" evidence="1">
    <location>
        <begin position="173"/>
        <end position="192"/>
    </location>
</feature>
<keyword evidence="1" id="KW-1133">Transmembrane helix</keyword>
<evidence type="ECO:0000313" key="2">
    <source>
        <dbReference type="EMBL" id="GGW61504.1"/>
    </source>
</evidence>
<keyword evidence="3" id="KW-1185">Reference proteome</keyword>
<protein>
    <submittedName>
        <fullName evidence="2">Uncharacterized protein</fullName>
    </submittedName>
</protein>
<dbReference type="RefSeq" id="WP_189482505.1">
    <property type="nucleotide sequence ID" value="NZ_BMYR01000006.1"/>
</dbReference>
<dbReference type="EMBL" id="BMYR01000006">
    <property type="protein sequence ID" value="GGW61504.1"/>
    <property type="molecule type" value="Genomic_DNA"/>
</dbReference>
<proteinExistence type="predicted"/>
<gene>
    <name evidence="2" type="ORF">GCM10008111_17110</name>
</gene>
<reference evidence="3" key="1">
    <citation type="journal article" date="2019" name="Int. J. Syst. Evol. Microbiol.">
        <title>The Global Catalogue of Microorganisms (GCM) 10K type strain sequencing project: providing services to taxonomists for standard genome sequencing and annotation.</title>
        <authorList>
            <consortium name="The Broad Institute Genomics Platform"/>
            <consortium name="The Broad Institute Genome Sequencing Center for Infectious Disease"/>
            <person name="Wu L."/>
            <person name="Ma J."/>
        </authorList>
    </citation>
    <scope>NUCLEOTIDE SEQUENCE [LARGE SCALE GENOMIC DNA]</scope>
    <source>
        <strain evidence="3">KCTC 23723</strain>
    </source>
</reference>
<accession>A0ABQ2WMV0</accession>
<evidence type="ECO:0000256" key="1">
    <source>
        <dbReference type="SAM" id="Phobius"/>
    </source>
</evidence>
<evidence type="ECO:0000313" key="3">
    <source>
        <dbReference type="Proteomes" id="UP000634667"/>
    </source>
</evidence>
<name>A0ABQ2WMV0_9ALTE</name>
<comment type="caution">
    <text evidence="2">The sequence shown here is derived from an EMBL/GenBank/DDBJ whole genome shotgun (WGS) entry which is preliminary data.</text>
</comment>
<organism evidence="2 3">
    <name type="scientific">Alishewanella tabrizica</name>
    <dbReference type="NCBI Taxonomy" id="671278"/>
    <lineage>
        <taxon>Bacteria</taxon>
        <taxon>Pseudomonadati</taxon>
        <taxon>Pseudomonadota</taxon>
        <taxon>Gammaproteobacteria</taxon>
        <taxon>Alteromonadales</taxon>
        <taxon>Alteromonadaceae</taxon>
        <taxon>Alishewanella</taxon>
    </lineage>
</organism>
<keyword evidence="1" id="KW-0472">Membrane</keyword>
<keyword evidence="1" id="KW-0812">Transmembrane</keyword>